<accession>A0A2K8SHA8</accession>
<dbReference type="Pfam" id="PF05598">
    <property type="entry name" value="DUF772"/>
    <property type="match status" value="1"/>
</dbReference>
<protein>
    <submittedName>
        <fullName evidence="3">Transposase, IS5 family</fullName>
    </submittedName>
</protein>
<gene>
    <name evidence="3" type="ORF">COO91_00643</name>
</gene>
<proteinExistence type="predicted"/>
<feature type="region of interest" description="Disordered" evidence="1">
    <location>
        <begin position="75"/>
        <end position="100"/>
    </location>
</feature>
<dbReference type="InterPro" id="IPR008490">
    <property type="entry name" value="Transposase_InsH_N"/>
</dbReference>
<evidence type="ECO:0000313" key="4">
    <source>
        <dbReference type="Proteomes" id="UP000232003"/>
    </source>
</evidence>
<name>A0A2K8SHA8_9NOSO</name>
<feature type="compositionally biased region" description="Basic residues" evidence="1">
    <location>
        <begin position="84"/>
        <end position="93"/>
    </location>
</feature>
<sequence length="100" mass="11479">MALGALIIKEKLGISDRETVEQIKDNPYLQYFIGMSSYSNETPFDASMLVHFRERINAELVNKVNQEMVKKMCLETSSQSTQKKQQHQKKKAVSQKIGEN</sequence>
<dbReference type="KEGG" id="nfl:COO91_00643"/>
<evidence type="ECO:0000313" key="3">
    <source>
        <dbReference type="EMBL" id="AUB34809.1"/>
    </source>
</evidence>
<evidence type="ECO:0000259" key="2">
    <source>
        <dbReference type="Pfam" id="PF05598"/>
    </source>
</evidence>
<reference evidence="3 4" key="1">
    <citation type="submission" date="2017-11" db="EMBL/GenBank/DDBJ databases">
        <title>Complete genome of a free-living desiccation-tolerant cyanobacterium and its photosynthetic adaptation to extreme terrestrial habitat.</title>
        <authorList>
            <person name="Shang J."/>
        </authorList>
    </citation>
    <scope>NUCLEOTIDE SEQUENCE [LARGE SCALE GENOMIC DNA]</scope>
    <source>
        <strain evidence="3 4">CCNUN1</strain>
    </source>
</reference>
<feature type="domain" description="Transposase InsH N-terminal" evidence="2">
    <location>
        <begin position="1"/>
        <end position="55"/>
    </location>
</feature>
<dbReference type="EMBL" id="CP024785">
    <property type="protein sequence ID" value="AUB34809.1"/>
    <property type="molecule type" value="Genomic_DNA"/>
</dbReference>
<dbReference type="AlphaFoldDB" id="A0A2K8SHA8"/>
<keyword evidence="4" id="KW-1185">Reference proteome</keyword>
<evidence type="ECO:0000256" key="1">
    <source>
        <dbReference type="SAM" id="MobiDB-lite"/>
    </source>
</evidence>
<organism evidence="3 4">
    <name type="scientific">Nostoc flagelliforme CCNUN1</name>
    <dbReference type="NCBI Taxonomy" id="2038116"/>
    <lineage>
        <taxon>Bacteria</taxon>
        <taxon>Bacillati</taxon>
        <taxon>Cyanobacteriota</taxon>
        <taxon>Cyanophyceae</taxon>
        <taxon>Nostocales</taxon>
        <taxon>Nostocaceae</taxon>
        <taxon>Nostoc</taxon>
    </lineage>
</organism>
<dbReference type="Proteomes" id="UP000232003">
    <property type="component" value="Chromosome"/>
</dbReference>